<dbReference type="GO" id="GO:0008168">
    <property type="term" value="F:methyltransferase activity"/>
    <property type="evidence" value="ECO:0007669"/>
    <property type="project" value="UniProtKB-KW"/>
</dbReference>
<dbReference type="CDD" id="cd02440">
    <property type="entry name" value="AdoMet_MTases"/>
    <property type="match status" value="1"/>
</dbReference>
<dbReference type="Gene3D" id="3.40.50.150">
    <property type="entry name" value="Vaccinia Virus protein VP39"/>
    <property type="match status" value="1"/>
</dbReference>
<gene>
    <name evidence="2" type="ORF">NEOLI_003879</name>
</gene>
<keyword evidence="2" id="KW-0808">Transferase</keyword>
<dbReference type="Pfam" id="PF05175">
    <property type="entry name" value="MTS"/>
    <property type="match status" value="1"/>
</dbReference>
<feature type="domain" description="Methyltransferase small" evidence="1">
    <location>
        <begin position="8"/>
        <end position="95"/>
    </location>
</feature>
<comment type="caution">
    <text evidence="2">The sequence shown here is derived from an EMBL/GenBank/DDBJ whole genome shotgun (WGS) entry which is preliminary data.</text>
</comment>
<reference evidence="2 3" key="1">
    <citation type="submission" date="2016-04" db="EMBL/GenBank/DDBJ databases">
        <title>Evolutionary innovation and constraint leading to complex multicellularity in the Ascomycota.</title>
        <authorList>
            <person name="Cisse O."/>
            <person name="Nguyen A."/>
            <person name="Hewitt D.A."/>
            <person name="Jedd G."/>
            <person name="Stajich J.E."/>
        </authorList>
    </citation>
    <scope>NUCLEOTIDE SEQUENCE [LARGE SCALE GENOMIC DNA]</scope>
    <source>
        <strain evidence="2 3">DAH-3</strain>
    </source>
</reference>
<keyword evidence="3" id="KW-1185">Reference proteome</keyword>
<dbReference type="OrthoDB" id="269872at2759"/>
<dbReference type="InterPro" id="IPR029063">
    <property type="entry name" value="SAM-dependent_MTases_sf"/>
</dbReference>
<evidence type="ECO:0000313" key="2">
    <source>
        <dbReference type="EMBL" id="OLL24465.1"/>
    </source>
</evidence>
<dbReference type="PANTHER" id="PTHR18895:SF74">
    <property type="entry name" value="MTRF1L RELEASE FACTOR GLUTAMINE METHYLTRANSFERASE"/>
    <property type="match status" value="1"/>
</dbReference>
<evidence type="ECO:0000313" key="3">
    <source>
        <dbReference type="Proteomes" id="UP000186594"/>
    </source>
</evidence>
<protein>
    <submittedName>
        <fullName evidence="2">Release factor glutamine methyltransferase</fullName>
    </submittedName>
</protein>
<dbReference type="GO" id="GO:0032259">
    <property type="term" value="P:methylation"/>
    <property type="evidence" value="ECO:0007669"/>
    <property type="project" value="UniProtKB-KW"/>
</dbReference>
<name>A0A1U7LP85_NEOID</name>
<dbReference type="EMBL" id="LXFE01000785">
    <property type="protein sequence ID" value="OLL24465.1"/>
    <property type="molecule type" value="Genomic_DNA"/>
</dbReference>
<keyword evidence="2" id="KW-0489">Methyltransferase</keyword>
<proteinExistence type="predicted"/>
<dbReference type="SUPFAM" id="SSF53335">
    <property type="entry name" value="S-adenosyl-L-methionine-dependent methyltransferases"/>
    <property type="match status" value="1"/>
</dbReference>
<dbReference type="AlphaFoldDB" id="A0A1U7LP85"/>
<evidence type="ECO:0000259" key="1">
    <source>
        <dbReference type="Pfam" id="PF05175"/>
    </source>
</evidence>
<dbReference type="GO" id="GO:0005739">
    <property type="term" value="C:mitochondrion"/>
    <property type="evidence" value="ECO:0007669"/>
    <property type="project" value="TreeGrafter"/>
</dbReference>
<dbReference type="OMA" id="WANTICD"/>
<dbReference type="Proteomes" id="UP000186594">
    <property type="component" value="Unassembled WGS sequence"/>
</dbReference>
<sequence length="188" mass="21526">MRLADRIQKNKESQGIRIVDLCTGTGCIPLLLKSVIPDAHVLGIDVSQNAVKLSRRNANDNRVDVRFIQADIFEELPQIKTVDILTSNPPYVLESEYKRLHRSVRLYEPEIAVHGGDYFYFRILELAEKWEAKIVVLEAGDWPQCQRVKVFAVEQDWNASVGFDGASEGRYIVCWRKGYDWANTICDP</sequence>
<dbReference type="InterPro" id="IPR050320">
    <property type="entry name" value="N5-glutamine_MTase"/>
</dbReference>
<accession>A0A1U7LP85</accession>
<dbReference type="PANTHER" id="PTHR18895">
    <property type="entry name" value="HEMK METHYLTRANSFERASE"/>
    <property type="match status" value="1"/>
</dbReference>
<dbReference type="STRING" id="1198029.A0A1U7LP85"/>
<dbReference type="InterPro" id="IPR007848">
    <property type="entry name" value="Small_mtfrase_dom"/>
</dbReference>
<organism evidence="2 3">
    <name type="scientific">Neolecta irregularis (strain DAH-3)</name>
    <dbReference type="NCBI Taxonomy" id="1198029"/>
    <lineage>
        <taxon>Eukaryota</taxon>
        <taxon>Fungi</taxon>
        <taxon>Dikarya</taxon>
        <taxon>Ascomycota</taxon>
        <taxon>Taphrinomycotina</taxon>
        <taxon>Neolectales</taxon>
        <taxon>Neolectaceae</taxon>
        <taxon>Neolecta</taxon>
    </lineage>
</organism>